<sequence length="165" mass="18151">MTSQREKEKAYQFLRGVNLESSTMCSNILNLDPFPALNKVYAVMIHYERQKIAAHGHESGLEAAVYYVKVGAGIHPNSRSGSCHIVTAMMELLTPVAPAGSCMTNRLIGSPRARARLVRSNSRGKAHLELMGHEALRPALMLSRPLQLGGPSKYRSYLQPSSRSC</sequence>
<dbReference type="PANTHER" id="PTHR34222:SF33">
    <property type="entry name" value="RETROTRANSPOSON GAG DOMAIN-CONTAINING PROTEIN"/>
    <property type="match status" value="1"/>
</dbReference>
<dbReference type="AlphaFoldDB" id="A0A2I0KMI3"/>
<dbReference type="Proteomes" id="UP000233551">
    <property type="component" value="Unassembled WGS sequence"/>
</dbReference>
<comment type="caution">
    <text evidence="1">The sequence shown here is derived from an EMBL/GenBank/DDBJ whole genome shotgun (WGS) entry which is preliminary data.</text>
</comment>
<dbReference type="PANTHER" id="PTHR34222">
    <property type="entry name" value="GAG_PRE-INTEGRS DOMAIN-CONTAINING PROTEIN"/>
    <property type="match status" value="1"/>
</dbReference>
<protein>
    <submittedName>
        <fullName evidence="1">Uncharacterized protein</fullName>
    </submittedName>
</protein>
<evidence type="ECO:0000313" key="2">
    <source>
        <dbReference type="Proteomes" id="UP000233551"/>
    </source>
</evidence>
<reference evidence="1 2" key="1">
    <citation type="submission" date="2017-11" db="EMBL/GenBank/DDBJ databases">
        <title>De-novo sequencing of pomegranate (Punica granatum L.) genome.</title>
        <authorList>
            <person name="Akparov Z."/>
            <person name="Amiraslanov A."/>
            <person name="Hajiyeva S."/>
            <person name="Abbasov M."/>
            <person name="Kaur K."/>
            <person name="Hamwieh A."/>
            <person name="Solovyev V."/>
            <person name="Salamov A."/>
            <person name="Braich B."/>
            <person name="Kosarev P."/>
            <person name="Mahmoud A."/>
            <person name="Hajiyev E."/>
            <person name="Babayeva S."/>
            <person name="Izzatullayeva V."/>
            <person name="Mammadov A."/>
            <person name="Mammadov A."/>
            <person name="Sharifova S."/>
            <person name="Ojaghi J."/>
            <person name="Eynullazada K."/>
            <person name="Bayramov B."/>
            <person name="Abdulazimova A."/>
            <person name="Shahmuradov I."/>
        </authorList>
    </citation>
    <scope>NUCLEOTIDE SEQUENCE [LARGE SCALE GENOMIC DNA]</scope>
    <source>
        <strain evidence="2">cv. AG2017</strain>
        <tissue evidence="1">Leaf</tissue>
    </source>
</reference>
<evidence type="ECO:0000313" key="1">
    <source>
        <dbReference type="EMBL" id="PKI69688.1"/>
    </source>
</evidence>
<dbReference type="EMBL" id="PGOL01000483">
    <property type="protein sequence ID" value="PKI69688.1"/>
    <property type="molecule type" value="Genomic_DNA"/>
</dbReference>
<gene>
    <name evidence="1" type="ORF">CRG98_009844</name>
</gene>
<proteinExistence type="predicted"/>
<keyword evidence="2" id="KW-1185">Reference proteome</keyword>
<accession>A0A2I0KMI3</accession>
<name>A0A2I0KMI3_PUNGR</name>
<organism evidence="1 2">
    <name type="scientific">Punica granatum</name>
    <name type="common">Pomegranate</name>
    <dbReference type="NCBI Taxonomy" id="22663"/>
    <lineage>
        <taxon>Eukaryota</taxon>
        <taxon>Viridiplantae</taxon>
        <taxon>Streptophyta</taxon>
        <taxon>Embryophyta</taxon>
        <taxon>Tracheophyta</taxon>
        <taxon>Spermatophyta</taxon>
        <taxon>Magnoliopsida</taxon>
        <taxon>eudicotyledons</taxon>
        <taxon>Gunneridae</taxon>
        <taxon>Pentapetalae</taxon>
        <taxon>rosids</taxon>
        <taxon>malvids</taxon>
        <taxon>Myrtales</taxon>
        <taxon>Lythraceae</taxon>
        <taxon>Punica</taxon>
    </lineage>
</organism>